<keyword evidence="1" id="KW-0479">Metal-binding</keyword>
<dbReference type="NCBIfam" id="NF038196">
    <property type="entry name" value="ferrodoxin_EFR1"/>
    <property type="match status" value="1"/>
</dbReference>
<evidence type="ECO:0000256" key="3">
    <source>
        <dbReference type="ARBA" id="ARBA00023014"/>
    </source>
</evidence>
<name>A0A098M2J9_9BACL</name>
<organism evidence="6 7">
    <name type="scientific">Paenibacillus wynnii</name>
    <dbReference type="NCBI Taxonomy" id="268407"/>
    <lineage>
        <taxon>Bacteria</taxon>
        <taxon>Bacillati</taxon>
        <taxon>Bacillota</taxon>
        <taxon>Bacilli</taxon>
        <taxon>Bacillales</taxon>
        <taxon>Paenibacillaceae</taxon>
        <taxon>Paenibacillus</taxon>
    </lineage>
</organism>
<gene>
    <name evidence="6" type="ORF">PWYN_17825</name>
</gene>
<dbReference type="GO" id="GO:0046872">
    <property type="term" value="F:metal ion binding"/>
    <property type="evidence" value="ECO:0007669"/>
    <property type="project" value="UniProtKB-KW"/>
</dbReference>
<keyword evidence="2" id="KW-0408">Iron</keyword>
<keyword evidence="3" id="KW-0411">Iron-sulfur</keyword>
<dbReference type="PROSITE" id="PS00201">
    <property type="entry name" value="FLAVODOXIN"/>
    <property type="match status" value="1"/>
</dbReference>
<dbReference type="Proteomes" id="UP000029734">
    <property type="component" value="Unassembled WGS sequence"/>
</dbReference>
<proteinExistence type="predicted"/>
<dbReference type="Pfam" id="PF00258">
    <property type="entry name" value="Flavodoxin_1"/>
    <property type="match status" value="1"/>
</dbReference>
<dbReference type="GO" id="GO:0009055">
    <property type="term" value="F:electron transfer activity"/>
    <property type="evidence" value="ECO:0007669"/>
    <property type="project" value="InterPro"/>
</dbReference>
<dbReference type="InterPro" id="IPR029039">
    <property type="entry name" value="Flavoprotein-like_sf"/>
</dbReference>
<dbReference type="InterPro" id="IPR001226">
    <property type="entry name" value="Flavodoxin_CS"/>
</dbReference>
<keyword evidence="7" id="KW-1185">Reference proteome</keyword>
<dbReference type="Pfam" id="PF13187">
    <property type="entry name" value="Fer4_9"/>
    <property type="match status" value="1"/>
</dbReference>
<dbReference type="EMBL" id="JQCR01000003">
    <property type="protein sequence ID" value="KGE16575.1"/>
    <property type="molecule type" value="Genomic_DNA"/>
</dbReference>
<dbReference type="GO" id="GO:0051536">
    <property type="term" value="F:iron-sulfur cluster binding"/>
    <property type="evidence" value="ECO:0007669"/>
    <property type="project" value="UniProtKB-KW"/>
</dbReference>
<dbReference type="InterPro" id="IPR047964">
    <property type="entry name" value="EFR1-like"/>
</dbReference>
<reference evidence="6 7" key="1">
    <citation type="submission" date="2014-08" db="EMBL/GenBank/DDBJ databases">
        <authorList>
            <person name="den Bakker H.C."/>
        </authorList>
    </citation>
    <scope>NUCLEOTIDE SEQUENCE [LARGE SCALE GENOMIC DNA]</scope>
    <source>
        <strain evidence="6 7">DSM 18334</strain>
    </source>
</reference>
<evidence type="ECO:0000259" key="4">
    <source>
        <dbReference type="PROSITE" id="PS50902"/>
    </source>
</evidence>
<dbReference type="eggNOG" id="COG0716">
    <property type="taxonomic scope" value="Bacteria"/>
</dbReference>
<dbReference type="InterPro" id="IPR008254">
    <property type="entry name" value="Flavodoxin/NO_synth"/>
</dbReference>
<dbReference type="GO" id="GO:0010181">
    <property type="term" value="F:FMN binding"/>
    <property type="evidence" value="ECO:0007669"/>
    <property type="project" value="InterPro"/>
</dbReference>
<dbReference type="AlphaFoldDB" id="A0A098M2J9"/>
<dbReference type="InterPro" id="IPR017896">
    <property type="entry name" value="4Fe4S_Fe-S-bd"/>
</dbReference>
<dbReference type="RefSeq" id="WP_036654572.1">
    <property type="nucleotide sequence ID" value="NZ_JQCR01000003.1"/>
</dbReference>
<dbReference type="OrthoDB" id="9813995at2"/>
<dbReference type="Gene3D" id="3.40.50.360">
    <property type="match status" value="1"/>
</dbReference>
<protein>
    <recommendedName>
        <fullName evidence="8">4Fe-4S ferredoxin</fullName>
    </recommendedName>
</protein>
<evidence type="ECO:0000313" key="6">
    <source>
        <dbReference type="EMBL" id="KGE16575.1"/>
    </source>
</evidence>
<comment type="caution">
    <text evidence="6">The sequence shown here is derived from an EMBL/GenBank/DDBJ whole genome shotgun (WGS) entry which is preliminary data.</text>
</comment>
<evidence type="ECO:0008006" key="8">
    <source>
        <dbReference type="Google" id="ProtNLM"/>
    </source>
</evidence>
<accession>A0A098M2J9</accession>
<dbReference type="GO" id="GO:0016651">
    <property type="term" value="F:oxidoreductase activity, acting on NAD(P)H"/>
    <property type="evidence" value="ECO:0007669"/>
    <property type="project" value="UniProtKB-ARBA"/>
</dbReference>
<dbReference type="PROSITE" id="PS00198">
    <property type="entry name" value="4FE4S_FER_1"/>
    <property type="match status" value="1"/>
</dbReference>
<sequence length="298" mass="33553">MQNRKAAIFYFSGTGNTEIIAKRIADALERKDQRPDLFRMENILKGQQSVDYEAYGLIGIGHPVLGFGASGIVERFAEQLPDSAGTSTFVFKTASSPHYVNHGASNTVIRCLRNKGYNTFHNSIFAMPCNFFMKYDDRLNKQLYKTALHKVEILAEEVLCRTPKVLRIHPVLEKTLKMVYYFEDAHGGKVFAKGLKITASCTLCLKCVRDCPTSNIAEGKDGISFGQECIWCMRCIYSCPRKAIQATKIRSCVVEPYTGGPALYKLLEDPGNDGQFVNDRSTGYYKHFIDYIKEDDSL</sequence>
<dbReference type="eggNOG" id="COG1145">
    <property type="taxonomic scope" value="Bacteria"/>
</dbReference>
<feature type="domain" description="4Fe-4S ferredoxin-type" evidence="5">
    <location>
        <begin position="219"/>
        <end position="249"/>
    </location>
</feature>
<feature type="domain" description="Flavodoxin-like" evidence="4">
    <location>
        <begin position="6"/>
        <end position="159"/>
    </location>
</feature>
<dbReference type="Gene3D" id="3.30.70.20">
    <property type="match status" value="1"/>
</dbReference>
<evidence type="ECO:0000256" key="1">
    <source>
        <dbReference type="ARBA" id="ARBA00022723"/>
    </source>
</evidence>
<dbReference type="SUPFAM" id="SSF54862">
    <property type="entry name" value="4Fe-4S ferredoxins"/>
    <property type="match status" value="1"/>
</dbReference>
<dbReference type="SUPFAM" id="SSF52218">
    <property type="entry name" value="Flavoproteins"/>
    <property type="match status" value="1"/>
</dbReference>
<dbReference type="PROSITE" id="PS50902">
    <property type="entry name" value="FLAVODOXIN_LIKE"/>
    <property type="match status" value="1"/>
</dbReference>
<dbReference type="InterPro" id="IPR017900">
    <property type="entry name" value="4Fe4S_Fe_S_CS"/>
</dbReference>
<evidence type="ECO:0000259" key="5">
    <source>
        <dbReference type="PROSITE" id="PS51379"/>
    </source>
</evidence>
<dbReference type="PROSITE" id="PS51379">
    <property type="entry name" value="4FE4S_FER_2"/>
    <property type="match status" value="1"/>
</dbReference>
<evidence type="ECO:0000313" key="7">
    <source>
        <dbReference type="Proteomes" id="UP000029734"/>
    </source>
</evidence>
<evidence type="ECO:0000256" key="2">
    <source>
        <dbReference type="ARBA" id="ARBA00023004"/>
    </source>
</evidence>
<reference evidence="6 7" key="2">
    <citation type="submission" date="2014-10" db="EMBL/GenBank/DDBJ databases">
        <title>Comparative genomics of the Paenibacillus odorifer group.</title>
        <authorList>
            <person name="Tsai Y.-C."/>
            <person name="Martin N."/>
            <person name="Korlach J."/>
            <person name="Wiedmann M."/>
        </authorList>
    </citation>
    <scope>NUCLEOTIDE SEQUENCE [LARGE SCALE GENOMIC DNA]</scope>
    <source>
        <strain evidence="6 7">DSM 18334</strain>
    </source>
</reference>
<dbReference type="STRING" id="268407.PWYN_17825"/>